<dbReference type="KEGG" id="ssm:Spirs_2601"/>
<dbReference type="eggNOG" id="ENOG50347Q1">
    <property type="taxonomic scope" value="Bacteria"/>
</dbReference>
<gene>
    <name evidence="1" type="ordered locus">Spirs_2601</name>
</gene>
<dbReference type="EMBL" id="CP002116">
    <property type="protein sequence ID" value="ADK81711.1"/>
    <property type="molecule type" value="Genomic_DNA"/>
</dbReference>
<protein>
    <submittedName>
        <fullName evidence="1">Uncharacterized protein</fullName>
    </submittedName>
</protein>
<dbReference type="AlphaFoldDB" id="E1R4H0"/>
<evidence type="ECO:0000313" key="1">
    <source>
        <dbReference type="EMBL" id="ADK81711.1"/>
    </source>
</evidence>
<dbReference type="STRING" id="573413.Spirs_2601"/>
<reference evidence="1 2" key="1">
    <citation type="journal article" date="2010" name="Stand. Genomic Sci.">
        <title>Complete genome sequence of Spirochaeta smaragdinae type strain (SEBR 4228).</title>
        <authorList>
            <person name="Mavromatis K."/>
            <person name="Yasawong M."/>
            <person name="Chertkov O."/>
            <person name="Lapidus A."/>
            <person name="Lucas S."/>
            <person name="Nolan M."/>
            <person name="Del Rio T.G."/>
            <person name="Tice H."/>
            <person name="Cheng J.F."/>
            <person name="Pitluck S."/>
            <person name="Liolios K."/>
            <person name="Ivanova N."/>
            <person name="Tapia R."/>
            <person name="Han C."/>
            <person name="Bruce D."/>
            <person name="Goodwin L."/>
            <person name="Pati A."/>
            <person name="Chen A."/>
            <person name="Palaniappan K."/>
            <person name="Land M."/>
            <person name="Hauser L."/>
            <person name="Chang Y.J."/>
            <person name="Jeffries C.D."/>
            <person name="Detter J.C."/>
            <person name="Rohde M."/>
            <person name="Brambilla E."/>
            <person name="Spring S."/>
            <person name="Goker M."/>
            <person name="Sikorski J."/>
            <person name="Woyke T."/>
            <person name="Bristow J."/>
            <person name="Eisen J.A."/>
            <person name="Markowitz V."/>
            <person name="Hugenholtz P."/>
            <person name="Klenk H.P."/>
            <person name="Kyrpides N.C."/>
        </authorList>
    </citation>
    <scope>NUCLEOTIDE SEQUENCE [LARGE SCALE GENOMIC DNA]</scope>
    <source>
        <strain evidence="2">DSM 11293 / JCM 15392 / SEBR 4228</strain>
    </source>
</reference>
<keyword evidence="2" id="KW-1185">Reference proteome</keyword>
<name>E1R4H0_SEDSS</name>
<dbReference type="OrthoDB" id="367580at2"/>
<dbReference type="HOGENOM" id="CLU_952864_0_0_12"/>
<dbReference type="Proteomes" id="UP000002318">
    <property type="component" value="Chromosome"/>
</dbReference>
<proteinExistence type="predicted"/>
<accession>E1R4H0</accession>
<sequence length="303" mass="33453">MQILVNSVPFDVTIEDEQTIGEVVAGISGWLKGNEYSITGIEIDGKRADLLDKESWRNISIDSPKTINLVASSFLEQRNEHLTILLDYIIMFKQALASANLEIVQQLLAEYGPVRGSVDPLINPGESGEPLAARFDQLLAASGLALGKPGPQALALIDFFRNLEVLIRDRLDEVQNPRKELDNAVAALREIVPVLEDLPILLQTGKDSEAMQQIVTFTELYGKLTRLFPYLKACCDIDVLEEKESLRVGTLYRELNPILAELTDAFDSSDAVLIGDLVEYEIAPRISGLCTEIESVLKENEAG</sequence>
<evidence type="ECO:0000313" key="2">
    <source>
        <dbReference type="Proteomes" id="UP000002318"/>
    </source>
</evidence>
<dbReference type="RefSeq" id="WP_013255173.1">
    <property type="nucleotide sequence ID" value="NC_014364.1"/>
</dbReference>
<organism evidence="1 2">
    <name type="scientific">Sediminispirochaeta smaragdinae (strain DSM 11293 / JCM 15392 / SEBR 4228)</name>
    <name type="common">Spirochaeta smaragdinae</name>
    <dbReference type="NCBI Taxonomy" id="573413"/>
    <lineage>
        <taxon>Bacteria</taxon>
        <taxon>Pseudomonadati</taxon>
        <taxon>Spirochaetota</taxon>
        <taxon>Spirochaetia</taxon>
        <taxon>Spirochaetales</taxon>
        <taxon>Spirochaetaceae</taxon>
        <taxon>Sediminispirochaeta</taxon>
    </lineage>
</organism>